<evidence type="ECO:0000313" key="2">
    <source>
        <dbReference type="Proteomes" id="UP000320055"/>
    </source>
</evidence>
<sequence>MIYQEKTRDLVAEYISLSLAISKLIEKQEKDWGCFQVKKEGDFSSLYIPSLPSFKLYQNPKSLIYRGYWRQANELPIPTDTKSFPPDFWIKKKQKKVRITQGAESKKVEDREQELIYEFKSETKDKPLKKVITVDKKQRIYEIVYRYNSILEIRVVNQLVANFLKEKIIASIVAVPEGEIFPLVLVSNPE</sequence>
<gene>
    <name evidence="1" type="ORF">H1P_490033</name>
</gene>
<organism evidence="1 2">
    <name type="scientific">Hyella patelloides LEGE 07179</name>
    <dbReference type="NCBI Taxonomy" id="945734"/>
    <lineage>
        <taxon>Bacteria</taxon>
        <taxon>Bacillati</taxon>
        <taxon>Cyanobacteriota</taxon>
        <taxon>Cyanophyceae</taxon>
        <taxon>Pleurocapsales</taxon>
        <taxon>Hyellaceae</taxon>
        <taxon>Hyella</taxon>
    </lineage>
</organism>
<keyword evidence="2" id="KW-1185">Reference proteome</keyword>
<protein>
    <submittedName>
        <fullName evidence="1">Uncharacterized protein</fullName>
    </submittedName>
</protein>
<dbReference type="EMBL" id="CAACVJ010000434">
    <property type="protein sequence ID" value="VEP16751.1"/>
    <property type="molecule type" value="Genomic_DNA"/>
</dbReference>
<dbReference type="Proteomes" id="UP000320055">
    <property type="component" value="Unassembled WGS sequence"/>
</dbReference>
<proteinExistence type="predicted"/>
<name>A0A563VZ89_9CYAN</name>
<dbReference type="RefSeq" id="WP_144866512.1">
    <property type="nucleotide sequence ID" value="NZ_LR213809.1"/>
</dbReference>
<dbReference type="OrthoDB" id="582057at2"/>
<dbReference type="AlphaFoldDB" id="A0A563VZ89"/>
<reference evidence="1 2" key="1">
    <citation type="submission" date="2019-01" db="EMBL/GenBank/DDBJ databases">
        <authorList>
            <person name="Brito A."/>
        </authorList>
    </citation>
    <scope>NUCLEOTIDE SEQUENCE [LARGE SCALE GENOMIC DNA]</scope>
    <source>
        <strain evidence="1">1</strain>
    </source>
</reference>
<evidence type="ECO:0000313" key="1">
    <source>
        <dbReference type="EMBL" id="VEP16751.1"/>
    </source>
</evidence>
<accession>A0A563VZ89</accession>